<comment type="caution">
    <text evidence="2">The sequence shown here is derived from an EMBL/GenBank/DDBJ whole genome shotgun (WGS) entry which is preliminary data.</text>
</comment>
<dbReference type="Proteomes" id="UP000193411">
    <property type="component" value="Unassembled WGS sequence"/>
</dbReference>
<keyword evidence="1" id="KW-0812">Transmembrane</keyword>
<keyword evidence="1" id="KW-0472">Membrane</keyword>
<keyword evidence="1" id="KW-1133">Transmembrane helix</keyword>
<proteinExistence type="predicted"/>
<sequence length="97" mass="10672">MIFFSSGQVILGAVGILCCSTLWGGAACRRWCVESKLTGDRSKHCAEKGRAPWSRAKPSDSITSIRTYSLFLRAVCVWLAICLSVWLAGWGLARFQT</sequence>
<dbReference type="AlphaFoldDB" id="A0A1Y2HZ10"/>
<evidence type="ECO:0000256" key="1">
    <source>
        <dbReference type="SAM" id="Phobius"/>
    </source>
</evidence>
<organism evidence="2 3">
    <name type="scientific">Catenaria anguillulae PL171</name>
    <dbReference type="NCBI Taxonomy" id="765915"/>
    <lineage>
        <taxon>Eukaryota</taxon>
        <taxon>Fungi</taxon>
        <taxon>Fungi incertae sedis</taxon>
        <taxon>Blastocladiomycota</taxon>
        <taxon>Blastocladiomycetes</taxon>
        <taxon>Blastocladiales</taxon>
        <taxon>Catenariaceae</taxon>
        <taxon>Catenaria</taxon>
    </lineage>
</organism>
<reference evidence="2 3" key="1">
    <citation type="submission" date="2016-07" db="EMBL/GenBank/DDBJ databases">
        <title>Pervasive Adenine N6-methylation of Active Genes in Fungi.</title>
        <authorList>
            <consortium name="DOE Joint Genome Institute"/>
            <person name="Mondo S.J."/>
            <person name="Dannebaum R.O."/>
            <person name="Kuo R.C."/>
            <person name="Labutti K."/>
            <person name="Haridas S."/>
            <person name="Kuo A."/>
            <person name="Salamov A."/>
            <person name="Ahrendt S.R."/>
            <person name="Lipzen A."/>
            <person name="Sullivan W."/>
            <person name="Andreopoulos W.B."/>
            <person name="Clum A."/>
            <person name="Lindquist E."/>
            <person name="Daum C."/>
            <person name="Ramamoorthy G.K."/>
            <person name="Gryganskyi A."/>
            <person name="Culley D."/>
            <person name="Magnuson J.K."/>
            <person name="James T.Y."/>
            <person name="O'Malley M.A."/>
            <person name="Stajich J.E."/>
            <person name="Spatafora J.W."/>
            <person name="Visel A."/>
            <person name="Grigoriev I.V."/>
        </authorList>
    </citation>
    <scope>NUCLEOTIDE SEQUENCE [LARGE SCALE GENOMIC DNA]</scope>
    <source>
        <strain evidence="2 3">PL171</strain>
    </source>
</reference>
<protein>
    <submittedName>
        <fullName evidence="2">Uncharacterized protein</fullName>
    </submittedName>
</protein>
<feature type="transmembrane region" description="Helical" evidence="1">
    <location>
        <begin position="70"/>
        <end position="93"/>
    </location>
</feature>
<evidence type="ECO:0000313" key="3">
    <source>
        <dbReference type="Proteomes" id="UP000193411"/>
    </source>
</evidence>
<evidence type="ECO:0000313" key="2">
    <source>
        <dbReference type="EMBL" id="ORZ39739.1"/>
    </source>
</evidence>
<name>A0A1Y2HZ10_9FUNG</name>
<dbReference type="EMBL" id="MCFL01000004">
    <property type="protein sequence ID" value="ORZ39739.1"/>
    <property type="molecule type" value="Genomic_DNA"/>
</dbReference>
<keyword evidence="3" id="KW-1185">Reference proteome</keyword>
<gene>
    <name evidence="2" type="ORF">BCR44DRAFT_223899</name>
</gene>
<accession>A0A1Y2HZ10</accession>